<protein>
    <submittedName>
        <fullName evidence="2">Lactonase, 7-bladed beta-propeller-domain-containing protein</fullName>
    </submittedName>
</protein>
<dbReference type="InterPro" id="IPR050282">
    <property type="entry name" value="Cycloisomerase_2"/>
</dbReference>
<dbReference type="SUPFAM" id="SSF51004">
    <property type="entry name" value="C-terminal (heme d1) domain of cytochrome cd1-nitrite reductase"/>
    <property type="match status" value="1"/>
</dbReference>
<dbReference type="InterPro" id="IPR011048">
    <property type="entry name" value="Haem_d1_sf"/>
</dbReference>
<organism evidence="2 3">
    <name type="scientific">Mycena albidolilacea</name>
    <dbReference type="NCBI Taxonomy" id="1033008"/>
    <lineage>
        <taxon>Eukaryota</taxon>
        <taxon>Fungi</taxon>
        <taxon>Dikarya</taxon>
        <taxon>Basidiomycota</taxon>
        <taxon>Agaricomycotina</taxon>
        <taxon>Agaricomycetes</taxon>
        <taxon>Agaricomycetidae</taxon>
        <taxon>Agaricales</taxon>
        <taxon>Marasmiineae</taxon>
        <taxon>Mycenaceae</taxon>
        <taxon>Mycena</taxon>
    </lineage>
</organism>
<gene>
    <name evidence="2" type="ORF">DFH08DRAFT_1025711</name>
</gene>
<evidence type="ECO:0000313" key="3">
    <source>
        <dbReference type="Proteomes" id="UP001218218"/>
    </source>
</evidence>
<proteinExistence type="inferred from homology"/>
<dbReference type="AlphaFoldDB" id="A0AAD7AN27"/>
<dbReference type="EMBL" id="JARIHO010000004">
    <property type="protein sequence ID" value="KAJ7363066.1"/>
    <property type="molecule type" value="Genomic_DNA"/>
</dbReference>
<reference evidence="2" key="1">
    <citation type="submission" date="2023-03" db="EMBL/GenBank/DDBJ databases">
        <title>Massive genome expansion in bonnet fungi (Mycena s.s.) driven by repeated elements and novel gene families across ecological guilds.</title>
        <authorList>
            <consortium name="Lawrence Berkeley National Laboratory"/>
            <person name="Harder C.B."/>
            <person name="Miyauchi S."/>
            <person name="Viragh M."/>
            <person name="Kuo A."/>
            <person name="Thoen E."/>
            <person name="Andreopoulos B."/>
            <person name="Lu D."/>
            <person name="Skrede I."/>
            <person name="Drula E."/>
            <person name="Henrissat B."/>
            <person name="Morin E."/>
            <person name="Kohler A."/>
            <person name="Barry K."/>
            <person name="LaButti K."/>
            <person name="Morin E."/>
            <person name="Salamov A."/>
            <person name="Lipzen A."/>
            <person name="Mereny Z."/>
            <person name="Hegedus B."/>
            <person name="Baldrian P."/>
            <person name="Stursova M."/>
            <person name="Weitz H."/>
            <person name="Taylor A."/>
            <person name="Grigoriev I.V."/>
            <person name="Nagy L.G."/>
            <person name="Martin F."/>
            <person name="Kauserud H."/>
        </authorList>
    </citation>
    <scope>NUCLEOTIDE SEQUENCE</scope>
    <source>
        <strain evidence="2">CBHHK002</strain>
    </source>
</reference>
<dbReference type="Pfam" id="PF10282">
    <property type="entry name" value="Lactonase"/>
    <property type="match status" value="1"/>
</dbReference>
<comment type="caution">
    <text evidence="2">The sequence shown here is derived from an EMBL/GenBank/DDBJ whole genome shotgun (WGS) entry which is preliminary data.</text>
</comment>
<sequence>MVAFTIFAGGYDLFIAAYIFNTADSSLTLAAKYPSGVNCSWITGHPTDNAILYATNEIDAGGALQSFDISKGNVLSPAVDTVPSNGSDPAFCAALSTGEVAIMNYSSGNGRIIPTTSSPDQFDNDAPTIVFPPPPPDTPNPNKVSHPHMAVQHGKEIFVPDLGSDMIWRLSPDGKPGVYSITGEIPQPLGSGPRHMRISTPDSRHRPADNRLYVLHELTSTLTVQAIPSFPNGTSTIISTASIIPANPPPGAVWAAAEILIPPPSARFPTQYIYVSNRNTGVQTPTGDSIAIFKNMEQGTPRERLQLVTQVFTGLDQIRGMEFGAADDEYLIAGGVAGTAGVVVYRRADGGRALEEVVRNTDIPTRTSFVWKELQS</sequence>
<dbReference type="InterPro" id="IPR015943">
    <property type="entry name" value="WD40/YVTN_repeat-like_dom_sf"/>
</dbReference>
<dbReference type="InterPro" id="IPR019405">
    <property type="entry name" value="Lactonase_7-beta_prop"/>
</dbReference>
<dbReference type="PANTHER" id="PTHR30344:SF7">
    <property type="entry name" value="DUF2415 DOMAIN-CONTAINING PROTEIN"/>
    <property type="match status" value="1"/>
</dbReference>
<name>A0AAD7AN27_9AGAR</name>
<keyword evidence="3" id="KW-1185">Reference proteome</keyword>
<comment type="similarity">
    <text evidence="1">Belongs to the cycloisomerase 2 family.</text>
</comment>
<dbReference type="Gene3D" id="2.130.10.10">
    <property type="entry name" value="YVTN repeat-like/Quinoprotein amine dehydrogenase"/>
    <property type="match status" value="1"/>
</dbReference>
<accession>A0AAD7AN27</accession>
<dbReference type="GO" id="GO:0017057">
    <property type="term" value="F:6-phosphogluconolactonase activity"/>
    <property type="evidence" value="ECO:0007669"/>
    <property type="project" value="TreeGrafter"/>
</dbReference>
<evidence type="ECO:0000313" key="2">
    <source>
        <dbReference type="EMBL" id="KAJ7363066.1"/>
    </source>
</evidence>
<dbReference type="Proteomes" id="UP001218218">
    <property type="component" value="Unassembled WGS sequence"/>
</dbReference>
<evidence type="ECO:0000256" key="1">
    <source>
        <dbReference type="ARBA" id="ARBA00005564"/>
    </source>
</evidence>
<dbReference type="PANTHER" id="PTHR30344">
    <property type="entry name" value="6-PHOSPHOGLUCONOLACTONASE-RELATED"/>
    <property type="match status" value="1"/>
</dbReference>